<keyword evidence="5" id="KW-0348">Hemagglutinin</keyword>
<sequence length="97" mass="10948">MCMAMAPRTLLLLIGCQLVFGFNEPLNTVSHSNDDWFLFGDSRSDCNHISSLSQQNYKYMDINPELCKSGKISSKAGNSLFRSFHFTDFYNYSGEGS</sequence>
<comment type="subcellular location">
    <subcellularLocation>
        <location evidence="1">Host cell membrane</location>
        <topology evidence="1">Single-pass type I membrane protein</topology>
    </subcellularLocation>
    <subcellularLocation>
        <location evidence="2">Virion membrane</location>
        <topology evidence="2">Single-pass type I membrane protein</topology>
    </subcellularLocation>
</comment>
<dbReference type="GO" id="GO:0046789">
    <property type="term" value="F:host cell surface receptor binding"/>
    <property type="evidence" value="ECO:0007669"/>
    <property type="project" value="InterPro"/>
</dbReference>
<gene>
    <name evidence="15" type="primary">orf2B</name>
</gene>
<dbReference type="GO" id="GO:0019031">
    <property type="term" value="C:viral envelope"/>
    <property type="evidence" value="ECO:0007669"/>
    <property type="project" value="UniProtKB-KW"/>
</dbReference>
<dbReference type="Proteomes" id="UP000163097">
    <property type="component" value="Genome"/>
</dbReference>
<keyword evidence="9" id="KW-0261">Viral envelope protein</keyword>
<evidence type="ECO:0000256" key="10">
    <source>
        <dbReference type="ARBA" id="ARBA00022989"/>
    </source>
</evidence>
<dbReference type="Pfam" id="PF03996">
    <property type="entry name" value="Hema_esterase"/>
    <property type="match status" value="1"/>
</dbReference>
<comment type="similarity">
    <text evidence="3">Belongs to the influenza type C/coronaviruses hemagglutinin-esterase family.</text>
</comment>
<evidence type="ECO:0000256" key="6">
    <source>
        <dbReference type="ARBA" id="ARBA00022692"/>
    </source>
</evidence>
<evidence type="ECO:0000256" key="4">
    <source>
        <dbReference type="ARBA" id="ARBA00022511"/>
    </source>
</evidence>
<evidence type="ECO:0000256" key="9">
    <source>
        <dbReference type="ARBA" id="ARBA00022879"/>
    </source>
</evidence>
<name>Q77NN2_9BETC</name>
<organism evidence="15 16">
    <name type="scientific">Murine hepatitis virus strain ML-11</name>
    <dbReference type="NCBI Taxonomy" id="123595"/>
    <lineage>
        <taxon>Viruses</taxon>
        <taxon>Riboviria</taxon>
        <taxon>Orthornavirae</taxon>
        <taxon>Pisuviricota</taxon>
        <taxon>Pisoniviricetes</taxon>
        <taxon>Nidovirales</taxon>
        <taxon>Cornidovirineae</taxon>
        <taxon>Coronaviridae</taxon>
        <taxon>Orthocoronavirinae</taxon>
        <taxon>Betacoronavirus</taxon>
        <taxon>Embecovirus</taxon>
        <taxon>Betacoronavirus muris</taxon>
        <taxon>Murine coronavirus</taxon>
    </lineage>
</organism>
<reference evidence="15 16" key="1">
    <citation type="journal article" date="2001" name="J. Neurovirol.">
        <title>Sequence analysis of the S gene of recombinant MHV-2/A59 coronaviruses reveals three candidate mutations associated with demyelination and hepatitis.</title>
        <authorList>
            <person name="Sarma J.D."/>
            <person name="Fu L."/>
            <person name="Hingley S.T."/>
            <person name="Lai M.M."/>
            <person name="Lavi E."/>
        </authorList>
    </citation>
    <scope>NUCLEOTIDE SEQUENCE [LARGE SCALE GENOMIC DNA]</scope>
    <source>
        <strain evidence="15">ML-11</strain>
    </source>
</reference>
<dbReference type="SUPFAM" id="SSF52266">
    <property type="entry name" value="SGNH hydrolase"/>
    <property type="match status" value="1"/>
</dbReference>
<evidence type="ECO:0000256" key="11">
    <source>
        <dbReference type="ARBA" id="ARBA00023136"/>
    </source>
</evidence>
<keyword evidence="10" id="KW-1133">Transmembrane helix</keyword>
<keyword evidence="8" id="KW-1043">Host membrane</keyword>
<evidence type="ECO:0000256" key="3">
    <source>
        <dbReference type="ARBA" id="ARBA00010920"/>
    </source>
</evidence>
<evidence type="ECO:0000256" key="2">
    <source>
        <dbReference type="ARBA" id="ARBA00004563"/>
    </source>
</evidence>
<dbReference type="GO" id="GO:0020002">
    <property type="term" value="C:host cell plasma membrane"/>
    <property type="evidence" value="ECO:0007669"/>
    <property type="project" value="UniProtKB-SubCell"/>
</dbReference>
<evidence type="ECO:0000256" key="13">
    <source>
        <dbReference type="ARBA" id="ARBA00023180"/>
    </source>
</evidence>
<protein>
    <submittedName>
        <fullName evidence="15">Hemagglutinin esterase protein</fullName>
    </submittedName>
</protein>
<evidence type="ECO:0000313" key="16">
    <source>
        <dbReference type="Proteomes" id="UP000163097"/>
    </source>
</evidence>
<proteinExistence type="inferred from homology"/>
<evidence type="ECO:0000259" key="14">
    <source>
        <dbReference type="Pfam" id="PF03996"/>
    </source>
</evidence>
<dbReference type="EMBL" id="AF207902">
    <property type="protein sequence ID" value="AAF68922.1"/>
    <property type="molecule type" value="Genomic_DNA"/>
</dbReference>
<dbReference type="GO" id="GO:0055036">
    <property type="term" value="C:virion membrane"/>
    <property type="evidence" value="ECO:0007669"/>
    <property type="project" value="UniProtKB-SubCell"/>
</dbReference>
<accession>Q77NN2</accession>
<evidence type="ECO:0000256" key="1">
    <source>
        <dbReference type="ARBA" id="ARBA00004402"/>
    </source>
</evidence>
<dbReference type="GO" id="GO:0016788">
    <property type="term" value="F:hydrolase activity, acting on ester bonds"/>
    <property type="evidence" value="ECO:0007669"/>
    <property type="project" value="InterPro"/>
</dbReference>
<keyword evidence="13" id="KW-0325">Glycoprotein</keyword>
<evidence type="ECO:0000256" key="8">
    <source>
        <dbReference type="ARBA" id="ARBA00022870"/>
    </source>
</evidence>
<dbReference type="GO" id="GO:0019064">
    <property type="term" value="P:fusion of virus membrane with host plasma membrane"/>
    <property type="evidence" value="ECO:0007669"/>
    <property type="project" value="InterPro"/>
</dbReference>
<keyword evidence="12" id="KW-1015">Disulfide bond</keyword>
<feature type="domain" description="Haemagglutinin-esterase glycoprotein core" evidence="14">
    <location>
        <begin position="10"/>
        <end position="96"/>
    </location>
</feature>
<dbReference type="InterPro" id="IPR007142">
    <property type="entry name" value="Hemagglutn-estrase_core"/>
</dbReference>
<evidence type="ECO:0000256" key="12">
    <source>
        <dbReference type="ARBA" id="ARBA00023157"/>
    </source>
</evidence>
<keyword evidence="4" id="KW-1032">Host cell membrane</keyword>
<evidence type="ECO:0000256" key="7">
    <source>
        <dbReference type="ARBA" id="ARBA00022844"/>
    </source>
</evidence>
<evidence type="ECO:0000256" key="5">
    <source>
        <dbReference type="ARBA" id="ARBA00022546"/>
    </source>
</evidence>
<keyword evidence="11" id="KW-0472">Membrane</keyword>
<keyword evidence="7" id="KW-0946">Virion</keyword>
<evidence type="ECO:0000313" key="15">
    <source>
        <dbReference type="EMBL" id="AAF68922.1"/>
    </source>
</evidence>
<keyword evidence="6" id="KW-0812">Transmembrane</keyword>